<feature type="domain" description="FAD dependent oxidoreductase" evidence="2">
    <location>
        <begin position="70"/>
        <end position="481"/>
    </location>
</feature>
<dbReference type="AlphaFoldDB" id="A0A8H7T2S1"/>
<dbReference type="GO" id="GO:0005737">
    <property type="term" value="C:cytoplasm"/>
    <property type="evidence" value="ECO:0007669"/>
    <property type="project" value="TreeGrafter"/>
</dbReference>
<feature type="compositionally biased region" description="Polar residues" evidence="1">
    <location>
        <begin position="1"/>
        <end position="10"/>
    </location>
</feature>
<dbReference type="EMBL" id="JAFJYH010000379">
    <property type="protein sequence ID" value="KAG4412419.1"/>
    <property type="molecule type" value="Genomic_DNA"/>
</dbReference>
<dbReference type="SUPFAM" id="SSF51905">
    <property type="entry name" value="FAD/NAD(P)-binding domain"/>
    <property type="match status" value="1"/>
</dbReference>
<evidence type="ECO:0000256" key="1">
    <source>
        <dbReference type="SAM" id="MobiDB-lite"/>
    </source>
</evidence>
<dbReference type="InterPro" id="IPR006076">
    <property type="entry name" value="FAD-dep_OxRdtase"/>
</dbReference>
<proteinExistence type="predicted"/>
<dbReference type="PANTHER" id="PTHR13847">
    <property type="entry name" value="SARCOSINE DEHYDROGENASE-RELATED"/>
    <property type="match status" value="1"/>
</dbReference>
<organism evidence="3 4">
    <name type="scientific">Cadophora malorum</name>
    <dbReference type="NCBI Taxonomy" id="108018"/>
    <lineage>
        <taxon>Eukaryota</taxon>
        <taxon>Fungi</taxon>
        <taxon>Dikarya</taxon>
        <taxon>Ascomycota</taxon>
        <taxon>Pezizomycotina</taxon>
        <taxon>Leotiomycetes</taxon>
        <taxon>Helotiales</taxon>
        <taxon>Ploettnerulaceae</taxon>
        <taxon>Cadophora</taxon>
    </lineage>
</organism>
<name>A0A8H7T2S1_9HELO</name>
<dbReference type="Gene3D" id="3.50.50.60">
    <property type="entry name" value="FAD/NAD(P)-binding domain"/>
    <property type="match status" value="1"/>
</dbReference>
<sequence length="518" mass="56825">MASSHSSTAQARLAAIQKSLTPPSQPSQTTPENPPFPYPVPNATIPFWRTELHPLDSCRSTPQLPEKCEIVVIGAGYTGASVVHHLLDGNDDVGKSIVILEAREACSGATGRNGGHLKPDVYFNSKSHFSVAYLEFRNVFEELLLSSLFSSMSHDVPRTSFIKKMFGDEMATEIARFESSQVFAVKDLVEKEKIDCEFHLTRAVDTCLDQAHADKCKAEFDQLIANGEPSTRDVHYAAGKDAEALSGVIGAKGAFSFTAGHIWPYKMVMHLLQRAVDRGVNLQTNTPVLSISEIPSQDGYYAVKTQRGILQAKTVILATNAYTSSLVPEYSSRIIPVRGICTRISVPEGTTAPYLPNTHSVRHGPGLYDYQIPRMDGSIIVGGGRKTFWNDTTQWYNVPDDTTLIEPAVDYFKDDMMQKTYRGWENSGAKLDMAWTGIMGYTTDLMPHIGPIPGKPNLYICAGFNGHGMPLILLAAKGVAKMIREGCEFKETGIPAVFQTTEARLKDASNAILESKPQ</sequence>
<reference evidence="3" key="1">
    <citation type="submission" date="2021-02" db="EMBL/GenBank/DDBJ databases">
        <title>Genome sequence Cadophora malorum strain M34.</title>
        <authorList>
            <person name="Stefanovic E."/>
            <person name="Vu D."/>
            <person name="Scully C."/>
            <person name="Dijksterhuis J."/>
            <person name="Roader J."/>
            <person name="Houbraken J."/>
        </authorList>
    </citation>
    <scope>NUCLEOTIDE SEQUENCE</scope>
    <source>
        <strain evidence="3">M34</strain>
    </source>
</reference>
<dbReference type="Gene3D" id="3.30.9.10">
    <property type="entry name" value="D-Amino Acid Oxidase, subunit A, domain 2"/>
    <property type="match status" value="1"/>
</dbReference>
<dbReference type="Pfam" id="PF01266">
    <property type="entry name" value="DAO"/>
    <property type="match status" value="1"/>
</dbReference>
<feature type="compositionally biased region" description="Low complexity" evidence="1">
    <location>
        <begin position="17"/>
        <end position="31"/>
    </location>
</feature>
<dbReference type="InterPro" id="IPR036188">
    <property type="entry name" value="FAD/NAD-bd_sf"/>
</dbReference>
<keyword evidence="4" id="KW-1185">Reference proteome</keyword>
<dbReference type="PANTHER" id="PTHR13847:SF279">
    <property type="entry name" value="FAD DEPENDENT OXIDOREDUCTASE DOMAIN-CONTAINING PROTEIN-RELATED"/>
    <property type="match status" value="1"/>
</dbReference>
<evidence type="ECO:0000313" key="4">
    <source>
        <dbReference type="Proteomes" id="UP000664132"/>
    </source>
</evidence>
<feature type="region of interest" description="Disordered" evidence="1">
    <location>
        <begin position="1"/>
        <end position="40"/>
    </location>
</feature>
<evidence type="ECO:0000259" key="2">
    <source>
        <dbReference type="Pfam" id="PF01266"/>
    </source>
</evidence>
<protein>
    <recommendedName>
        <fullName evidence="2">FAD dependent oxidoreductase domain-containing protein</fullName>
    </recommendedName>
</protein>
<gene>
    <name evidence="3" type="ORF">IFR04_014438</name>
</gene>
<comment type="caution">
    <text evidence="3">The sequence shown here is derived from an EMBL/GenBank/DDBJ whole genome shotgun (WGS) entry which is preliminary data.</text>
</comment>
<evidence type="ECO:0000313" key="3">
    <source>
        <dbReference type="EMBL" id="KAG4412419.1"/>
    </source>
</evidence>
<dbReference type="Proteomes" id="UP000664132">
    <property type="component" value="Unassembled WGS sequence"/>
</dbReference>
<accession>A0A8H7T2S1</accession>
<dbReference type="OrthoDB" id="429143at2759"/>